<dbReference type="GeneID" id="60365977"/>
<sequence length="268" mass="30342">MNYKITTLAENSVYGKGLQGEHGLSLLVEAGEHKVLFDTGASDLFLRNARLLGLDLSDVEYVVLSHGHRDHTGGLYAFLKMNSVAKVVCKREVFRKKFKNERENGMLHPEALDKSRFWLVDETTEIVPGVFAFPDVKVVDRNDTHFEHFFTEIEGEMRPDTFEDELALVLKGEKSLSVLSACSHRGITNIIRAVQNAFPGLGLKLVMGGFHIHNAEEEKFNVISAFLGMKLPKRLGVCHCTGIDKYALFRQQFNDRVFYNYTGWVETI</sequence>
<protein>
    <submittedName>
        <fullName evidence="2">Metallo-beta-lactamase superfamily protein</fullName>
    </submittedName>
</protein>
<dbReference type="InterPro" id="IPR001279">
    <property type="entry name" value="Metallo-B-lactamas"/>
</dbReference>
<comment type="caution">
    <text evidence="2">The sequence shown here is derived from an EMBL/GenBank/DDBJ whole genome shotgun (WGS) entry which is preliminary data.</text>
</comment>
<evidence type="ECO:0000313" key="2">
    <source>
        <dbReference type="EMBL" id="EXY72836.1"/>
    </source>
</evidence>
<proteinExistence type="predicted"/>
<dbReference type="CDD" id="cd07713">
    <property type="entry name" value="DHPS-like_MBL-fold"/>
    <property type="match status" value="1"/>
</dbReference>
<feature type="domain" description="Metallo-beta-lactamase" evidence="1">
    <location>
        <begin position="22"/>
        <end position="184"/>
    </location>
</feature>
<dbReference type="SMART" id="SM00849">
    <property type="entry name" value="Lactamase_B"/>
    <property type="match status" value="1"/>
</dbReference>
<dbReference type="InterPro" id="IPR052926">
    <property type="entry name" value="Metallo-beta-lactamase_dom"/>
</dbReference>
<gene>
    <name evidence="2" type="ORF">M124_3407</name>
</gene>
<dbReference type="PANTHER" id="PTHR13754">
    <property type="entry name" value="METALLO-BETA-LACTAMASE SUPERFAMILY PROTEIN"/>
    <property type="match status" value="1"/>
</dbReference>
<dbReference type="GO" id="GO:0016740">
    <property type="term" value="F:transferase activity"/>
    <property type="evidence" value="ECO:0007669"/>
    <property type="project" value="TreeGrafter"/>
</dbReference>
<evidence type="ECO:0000313" key="3">
    <source>
        <dbReference type="Proteomes" id="UP000020529"/>
    </source>
</evidence>
<dbReference type="SUPFAM" id="SSF56281">
    <property type="entry name" value="Metallo-hydrolase/oxidoreductase"/>
    <property type="match status" value="1"/>
</dbReference>
<accession>A0A015TQ76</accession>
<evidence type="ECO:0000259" key="1">
    <source>
        <dbReference type="SMART" id="SM00849"/>
    </source>
</evidence>
<dbReference type="EMBL" id="JGCY01000389">
    <property type="protein sequence ID" value="EXY72836.1"/>
    <property type="molecule type" value="Genomic_DNA"/>
</dbReference>
<dbReference type="InterPro" id="IPR036866">
    <property type="entry name" value="RibonucZ/Hydroxyglut_hydro"/>
</dbReference>
<dbReference type="RefSeq" id="WP_005791727.1">
    <property type="nucleotide sequence ID" value="NZ_JGCY01000389.1"/>
</dbReference>
<reference evidence="2 3" key="1">
    <citation type="submission" date="2014-02" db="EMBL/GenBank/DDBJ databases">
        <authorList>
            <person name="Sears C."/>
            <person name="Carroll K."/>
            <person name="Sack B.R."/>
            <person name="Qadri F."/>
            <person name="Myers L.L."/>
            <person name="Chung G.-T."/>
            <person name="Escheverria P."/>
            <person name="Fraser C.M."/>
            <person name="Sadzewicz L."/>
            <person name="Shefchek K.A."/>
            <person name="Tallon L."/>
            <person name="Das S.P."/>
            <person name="Daugherty S."/>
            <person name="Mongodin E.F."/>
        </authorList>
    </citation>
    <scope>NUCLEOTIDE SEQUENCE [LARGE SCALE GENOMIC DNA]</scope>
    <source>
        <strain evidence="3">3988T(B)14</strain>
    </source>
</reference>
<dbReference type="Pfam" id="PF00753">
    <property type="entry name" value="Lactamase_B"/>
    <property type="match status" value="1"/>
</dbReference>
<dbReference type="PATRIC" id="fig|1339315.3.peg.4068"/>
<dbReference type="InterPro" id="IPR041712">
    <property type="entry name" value="DHPS-like_MBL-fold"/>
</dbReference>
<dbReference type="PANTHER" id="PTHR13754:SF13">
    <property type="entry name" value="METALLO-BETA-LACTAMASE SUPERFAMILY PROTEIN (AFU_ORTHOLOGUE AFUA_3G07630)"/>
    <property type="match status" value="1"/>
</dbReference>
<dbReference type="AlphaFoldDB" id="A0A015TQ76"/>
<organism evidence="2 3">
    <name type="scientific">Bacteroides fragilis str. 3988T(B)14</name>
    <dbReference type="NCBI Taxonomy" id="1339315"/>
    <lineage>
        <taxon>Bacteria</taxon>
        <taxon>Pseudomonadati</taxon>
        <taxon>Bacteroidota</taxon>
        <taxon>Bacteroidia</taxon>
        <taxon>Bacteroidales</taxon>
        <taxon>Bacteroidaceae</taxon>
        <taxon>Bacteroides</taxon>
    </lineage>
</organism>
<name>A0A015TQ76_BACFG</name>
<dbReference type="Gene3D" id="3.60.15.10">
    <property type="entry name" value="Ribonuclease Z/Hydroxyacylglutathione hydrolase-like"/>
    <property type="match status" value="1"/>
</dbReference>
<dbReference type="Proteomes" id="UP000020529">
    <property type="component" value="Unassembled WGS sequence"/>
</dbReference>